<organism evidence="4 5">
    <name type="scientific">Clostridium pasteurianum BC1</name>
    <dbReference type="NCBI Taxonomy" id="86416"/>
    <lineage>
        <taxon>Bacteria</taxon>
        <taxon>Bacillati</taxon>
        <taxon>Bacillota</taxon>
        <taxon>Clostridia</taxon>
        <taxon>Eubacteriales</taxon>
        <taxon>Clostridiaceae</taxon>
        <taxon>Clostridium</taxon>
    </lineage>
</organism>
<dbReference type="OrthoDB" id="9798006at2"/>
<sequence>MNETYLFGFTEAKENELKIMLDIYNHYIVNSTATFDWDKITLEEFKNRIFLNNNKYKIFLIYINNELIGFCFLTRFREKIAYDKTVELGLYLKPQFTGKGYGKEIVRYMENIARLNQFETIIVSISGENVASLKLFRKLEYEQCSHYKGIAIKFGRKIDIMDFQKVI</sequence>
<dbReference type="InterPro" id="IPR000182">
    <property type="entry name" value="GNAT_dom"/>
</dbReference>
<accession>R4K1S5</accession>
<evidence type="ECO:0000259" key="3">
    <source>
        <dbReference type="PROSITE" id="PS51186"/>
    </source>
</evidence>
<dbReference type="InterPro" id="IPR016181">
    <property type="entry name" value="Acyl_CoA_acyltransferase"/>
</dbReference>
<dbReference type="SUPFAM" id="SSF55729">
    <property type="entry name" value="Acyl-CoA N-acyltransferases (Nat)"/>
    <property type="match status" value="1"/>
</dbReference>
<protein>
    <submittedName>
        <fullName evidence="4">Sortase-like acyltransferase</fullName>
    </submittedName>
</protein>
<dbReference type="EMBL" id="CP003261">
    <property type="protein sequence ID" value="AGK96498.1"/>
    <property type="molecule type" value="Genomic_DNA"/>
</dbReference>
<dbReference type="STRING" id="86416.Clopa_1563"/>
<dbReference type="PATRIC" id="fig|86416.3.peg.1539"/>
<dbReference type="eggNOG" id="COG1247">
    <property type="taxonomic scope" value="Bacteria"/>
</dbReference>
<evidence type="ECO:0000256" key="2">
    <source>
        <dbReference type="ARBA" id="ARBA00023315"/>
    </source>
</evidence>
<name>R4K1S5_CLOPA</name>
<dbReference type="Pfam" id="PF00583">
    <property type="entry name" value="Acetyltransf_1"/>
    <property type="match status" value="1"/>
</dbReference>
<evidence type="ECO:0000313" key="4">
    <source>
        <dbReference type="EMBL" id="AGK96498.1"/>
    </source>
</evidence>
<feature type="domain" description="N-acetyltransferase" evidence="3">
    <location>
        <begin position="7"/>
        <end position="159"/>
    </location>
</feature>
<keyword evidence="2 4" id="KW-0012">Acyltransferase</keyword>
<dbReference type="CDD" id="cd04301">
    <property type="entry name" value="NAT_SF"/>
    <property type="match status" value="1"/>
</dbReference>
<dbReference type="GO" id="GO:0016747">
    <property type="term" value="F:acyltransferase activity, transferring groups other than amino-acyl groups"/>
    <property type="evidence" value="ECO:0007669"/>
    <property type="project" value="InterPro"/>
</dbReference>
<dbReference type="AlphaFoldDB" id="R4K1S5"/>
<gene>
    <name evidence="4" type="ORF">Clopa_1563</name>
</gene>
<dbReference type="PANTHER" id="PTHR43072">
    <property type="entry name" value="N-ACETYLTRANSFERASE"/>
    <property type="match status" value="1"/>
</dbReference>
<dbReference type="KEGG" id="cpas:Clopa_1563"/>
<evidence type="ECO:0000313" key="5">
    <source>
        <dbReference type="Proteomes" id="UP000013523"/>
    </source>
</evidence>
<keyword evidence="1 4" id="KW-0808">Transferase</keyword>
<dbReference type="PROSITE" id="PS51186">
    <property type="entry name" value="GNAT"/>
    <property type="match status" value="1"/>
</dbReference>
<dbReference type="PANTHER" id="PTHR43072:SF23">
    <property type="entry name" value="UPF0039 PROTEIN C11D3.02C"/>
    <property type="match status" value="1"/>
</dbReference>
<proteinExistence type="predicted"/>
<dbReference type="RefSeq" id="WP_015614818.1">
    <property type="nucleotide sequence ID" value="NC_021182.1"/>
</dbReference>
<evidence type="ECO:0000256" key="1">
    <source>
        <dbReference type="ARBA" id="ARBA00022679"/>
    </source>
</evidence>
<dbReference type="Gene3D" id="3.40.630.30">
    <property type="match status" value="1"/>
</dbReference>
<reference evidence="4 5" key="1">
    <citation type="submission" date="2012-01" db="EMBL/GenBank/DDBJ databases">
        <title>Complete sequence of chromosome of Clostridium pasteurianum BC1.</title>
        <authorList>
            <consortium name="US DOE Joint Genome Institute"/>
            <person name="Lucas S."/>
            <person name="Han J."/>
            <person name="Lapidus A."/>
            <person name="Cheng J.-F."/>
            <person name="Goodwin L."/>
            <person name="Pitluck S."/>
            <person name="Peters L."/>
            <person name="Mikhailova N."/>
            <person name="Teshima H."/>
            <person name="Detter J.C."/>
            <person name="Han C."/>
            <person name="Tapia R."/>
            <person name="Land M."/>
            <person name="Hauser L."/>
            <person name="Kyrpides N."/>
            <person name="Ivanova N."/>
            <person name="Pagani I."/>
            <person name="Dunn J."/>
            <person name="Taghavi S."/>
            <person name="Francis A."/>
            <person name="van der Lelie D."/>
            <person name="Woyke T."/>
        </authorList>
    </citation>
    <scope>NUCLEOTIDE SEQUENCE [LARGE SCALE GENOMIC DNA]</scope>
    <source>
        <strain evidence="4 5">BC1</strain>
    </source>
</reference>
<dbReference type="HOGENOM" id="CLU_013985_4_3_9"/>
<dbReference type="Proteomes" id="UP000013523">
    <property type="component" value="Chromosome"/>
</dbReference>
<keyword evidence="5" id="KW-1185">Reference proteome</keyword>